<dbReference type="InterPro" id="IPR010982">
    <property type="entry name" value="Lambda_DNA-bd_dom_sf"/>
</dbReference>
<dbReference type="SUPFAM" id="SSF53822">
    <property type="entry name" value="Periplasmic binding protein-like I"/>
    <property type="match status" value="1"/>
</dbReference>
<dbReference type="Pfam" id="PF00532">
    <property type="entry name" value="Peripla_BP_1"/>
    <property type="match status" value="1"/>
</dbReference>
<organism evidence="5 6">
    <name type="scientific">Nonomuraea salmonea</name>
    <dbReference type="NCBI Taxonomy" id="46181"/>
    <lineage>
        <taxon>Bacteria</taxon>
        <taxon>Bacillati</taxon>
        <taxon>Actinomycetota</taxon>
        <taxon>Actinomycetes</taxon>
        <taxon>Streptosporangiales</taxon>
        <taxon>Streptosporangiaceae</taxon>
        <taxon>Nonomuraea</taxon>
    </lineage>
</organism>
<name>A0ABV5NGB2_9ACTN</name>
<proteinExistence type="predicted"/>
<evidence type="ECO:0000313" key="5">
    <source>
        <dbReference type="EMBL" id="MFB9469334.1"/>
    </source>
</evidence>
<evidence type="ECO:0000256" key="3">
    <source>
        <dbReference type="ARBA" id="ARBA00023163"/>
    </source>
</evidence>
<gene>
    <name evidence="5" type="ORF">ACFFR3_07435</name>
</gene>
<dbReference type="PANTHER" id="PTHR30146:SF138">
    <property type="entry name" value="TRANSCRIPTIONAL REGULATORY PROTEIN"/>
    <property type="match status" value="1"/>
</dbReference>
<keyword evidence="2 5" id="KW-0238">DNA-binding</keyword>
<keyword evidence="1" id="KW-0805">Transcription regulation</keyword>
<dbReference type="Gene3D" id="1.10.260.40">
    <property type="entry name" value="lambda repressor-like DNA-binding domains"/>
    <property type="match status" value="1"/>
</dbReference>
<dbReference type="InterPro" id="IPR000843">
    <property type="entry name" value="HTH_LacI"/>
</dbReference>
<evidence type="ECO:0000313" key="6">
    <source>
        <dbReference type="Proteomes" id="UP001589568"/>
    </source>
</evidence>
<dbReference type="SMART" id="SM00354">
    <property type="entry name" value="HTH_LACI"/>
    <property type="match status" value="1"/>
</dbReference>
<comment type="caution">
    <text evidence="5">The sequence shown here is derived from an EMBL/GenBank/DDBJ whole genome shotgun (WGS) entry which is preliminary data.</text>
</comment>
<evidence type="ECO:0000256" key="1">
    <source>
        <dbReference type="ARBA" id="ARBA00023015"/>
    </source>
</evidence>
<dbReference type="CDD" id="cd01392">
    <property type="entry name" value="HTH_LacI"/>
    <property type="match status" value="1"/>
</dbReference>
<accession>A0ABV5NGB2</accession>
<dbReference type="Gene3D" id="3.40.50.2300">
    <property type="match status" value="2"/>
</dbReference>
<dbReference type="InterPro" id="IPR001761">
    <property type="entry name" value="Peripla_BP/Lac1_sug-bd_dom"/>
</dbReference>
<dbReference type="SUPFAM" id="SSF47413">
    <property type="entry name" value="lambda repressor-like DNA-binding domains"/>
    <property type="match status" value="1"/>
</dbReference>
<dbReference type="RefSeq" id="WP_379482813.1">
    <property type="nucleotide sequence ID" value="NZ_JBHMCF010000008.1"/>
</dbReference>
<reference evidence="5 6" key="1">
    <citation type="submission" date="2024-09" db="EMBL/GenBank/DDBJ databases">
        <authorList>
            <person name="Sun Q."/>
            <person name="Mori K."/>
        </authorList>
    </citation>
    <scope>NUCLEOTIDE SEQUENCE [LARGE SCALE GENOMIC DNA]</scope>
    <source>
        <strain evidence="5 6">JCM 3324</strain>
    </source>
</reference>
<feature type="domain" description="HTH lacI-type" evidence="4">
    <location>
        <begin position="8"/>
        <end position="62"/>
    </location>
</feature>
<protein>
    <submittedName>
        <fullName evidence="5">LacI family DNA-binding transcriptional regulator</fullName>
    </submittedName>
</protein>
<dbReference type="EMBL" id="JBHMCF010000008">
    <property type="protein sequence ID" value="MFB9469334.1"/>
    <property type="molecule type" value="Genomic_DNA"/>
</dbReference>
<sequence>MSTNRRRVTLKDVAARAGVSLMTASYTFTRPARVADATRERVHRAAGELGYHPDAVGRALKSGRTRQLGVVFSEHLVYAFDDPQAARFLAGVAEVCVEEGQGLTFIPTRGDADDADRVLSAAVDAFVLWTTTEDDPVLAAVAGDPRPAVIQGGPVCDGIACVTQDDRAAARAIAARALREGRAPAVISFPLDRARAAMTTTGAGLPPHVPFPVTDARLRGYRDAVEEAGLSWDGTPVAVVARNTRADGAAAARDLASRLPADALVIAMSDELAIGARQALEDSHPGGVYLGWDASPAAQQLGIISVTNPLRDQGRRCAQLALDPGDAGEREIPWSITG</sequence>
<dbReference type="PANTHER" id="PTHR30146">
    <property type="entry name" value="LACI-RELATED TRANSCRIPTIONAL REPRESSOR"/>
    <property type="match status" value="1"/>
</dbReference>
<evidence type="ECO:0000256" key="2">
    <source>
        <dbReference type="ARBA" id="ARBA00023125"/>
    </source>
</evidence>
<dbReference type="Proteomes" id="UP001589568">
    <property type="component" value="Unassembled WGS sequence"/>
</dbReference>
<dbReference type="PROSITE" id="PS50932">
    <property type="entry name" value="HTH_LACI_2"/>
    <property type="match status" value="1"/>
</dbReference>
<dbReference type="Pfam" id="PF00356">
    <property type="entry name" value="LacI"/>
    <property type="match status" value="1"/>
</dbReference>
<dbReference type="GO" id="GO:0003677">
    <property type="term" value="F:DNA binding"/>
    <property type="evidence" value="ECO:0007669"/>
    <property type="project" value="UniProtKB-KW"/>
</dbReference>
<keyword evidence="3" id="KW-0804">Transcription</keyword>
<dbReference type="InterPro" id="IPR028082">
    <property type="entry name" value="Peripla_BP_I"/>
</dbReference>
<evidence type="ECO:0000259" key="4">
    <source>
        <dbReference type="PROSITE" id="PS50932"/>
    </source>
</evidence>
<keyword evidence="6" id="KW-1185">Reference proteome</keyword>